<evidence type="ECO:0000313" key="2">
    <source>
        <dbReference type="EMBL" id="KAJ7651839.1"/>
    </source>
</evidence>
<accession>A0AAD7CLI8</accession>
<proteinExistence type="predicted"/>
<reference evidence="2" key="1">
    <citation type="submission" date="2023-03" db="EMBL/GenBank/DDBJ databases">
        <title>Massive genome expansion in bonnet fungi (Mycena s.s.) driven by repeated elements and novel gene families across ecological guilds.</title>
        <authorList>
            <consortium name="Lawrence Berkeley National Laboratory"/>
            <person name="Harder C.B."/>
            <person name="Miyauchi S."/>
            <person name="Viragh M."/>
            <person name="Kuo A."/>
            <person name="Thoen E."/>
            <person name="Andreopoulos B."/>
            <person name="Lu D."/>
            <person name="Skrede I."/>
            <person name="Drula E."/>
            <person name="Henrissat B."/>
            <person name="Morin E."/>
            <person name="Kohler A."/>
            <person name="Barry K."/>
            <person name="LaButti K."/>
            <person name="Morin E."/>
            <person name="Salamov A."/>
            <person name="Lipzen A."/>
            <person name="Mereny Z."/>
            <person name="Hegedus B."/>
            <person name="Baldrian P."/>
            <person name="Stursova M."/>
            <person name="Weitz H."/>
            <person name="Taylor A."/>
            <person name="Grigoriev I.V."/>
            <person name="Nagy L.G."/>
            <person name="Martin F."/>
            <person name="Kauserud H."/>
        </authorList>
    </citation>
    <scope>NUCLEOTIDE SEQUENCE</scope>
    <source>
        <strain evidence="2">CBHHK067</strain>
    </source>
</reference>
<organism evidence="2 3">
    <name type="scientific">Mycena rosella</name>
    <name type="common">Pink bonnet</name>
    <name type="synonym">Agaricus rosellus</name>
    <dbReference type="NCBI Taxonomy" id="1033263"/>
    <lineage>
        <taxon>Eukaryota</taxon>
        <taxon>Fungi</taxon>
        <taxon>Dikarya</taxon>
        <taxon>Basidiomycota</taxon>
        <taxon>Agaricomycotina</taxon>
        <taxon>Agaricomycetes</taxon>
        <taxon>Agaricomycetidae</taxon>
        <taxon>Agaricales</taxon>
        <taxon>Marasmiineae</taxon>
        <taxon>Mycenaceae</taxon>
        <taxon>Mycena</taxon>
    </lineage>
</organism>
<feature type="region of interest" description="Disordered" evidence="1">
    <location>
        <begin position="1"/>
        <end position="30"/>
    </location>
</feature>
<dbReference type="InterPro" id="IPR046521">
    <property type="entry name" value="DUF6698"/>
</dbReference>
<comment type="caution">
    <text evidence="2">The sequence shown here is derived from an EMBL/GenBank/DDBJ whole genome shotgun (WGS) entry which is preliminary data.</text>
</comment>
<protein>
    <submittedName>
        <fullName evidence="2">Uncharacterized protein</fullName>
    </submittedName>
</protein>
<name>A0AAD7CLI8_MYCRO</name>
<dbReference type="Pfam" id="PF20414">
    <property type="entry name" value="DUF6698"/>
    <property type="match status" value="1"/>
</dbReference>
<keyword evidence="3" id="KW-1185">Reference proteome</keyword>
<evidence type="ECO:0000256" key="1">
    <source>
        <dbReference type="SAM" id="MobiDB-lite"/>
    </source>
</evidence>
<evidence type="ECO:0000313" key="3">
    <source>
        <dbReference type="Proteomes" id="UP001221757"/>
    </source>
</evidence>
<sequence length="504" mass="55584">MSVNAPANAPTPALSPTSAAPTTVTTLNEPTKHKYSSLLESLGQPRPATGPKKRRKGATAKLVVYLPVSSPYKYLYSTDTATLDRLTSAAKYFVRAVSPYRDIGTAMVFGPEHHWGQHADPDPSNVITIPVSELADQQEYIKAFDKMFSTVPNLLDVVKQMYLDIEAKGADQWDKLVDKMQKAATSARTADTGGLKHHLAYVLPNPASDVIYPPVPKQESKSDRSVAHPMLRYFFLPWSDRVKLPPSCSRSLPRPKAPASNQFADLLVAGRVELKATEYPAFFWAEDTYDEDDLDKGLLRGPLILRVLRHVWTAPSSALFGLDNGIPRSCNACLHNVFTVDKEMIGYAGVQARIMLSTTEWKPRDGSYNYEDLFKSILNLFEDPEDPWARETLAWYQQMVFGDAVDDAETDVAPVANASVNVLAQCAAVPPRSPPLRRLSHTTTNKALSSRTSIDPLAHATTARIDESDAFFPSLIYASSPTVLPLLHSLAASTLYYCFAMMCS</sequence>
<dbReference type="Proteomes" id="UP001221757">
    <property type="component" value="Unassembled WGS sequence"/>
</dbReference>
<dbReference type="AlphaFoldDB" id="A0AAD7CLI8"/>
<dbReference type="EMBL" id="JARKIE010000356">
    <property type="protein sequence ID" value="KAJ7651839.1"/>
    <property type="molecule type" value="Genomic_DNA"/>
</dbReference>
<feature type="compositionally biased region" description="Low complexity" evidence="1">
    <location>
        <begin position="1"/>
        <end position="27"/>
    </location>
</feature>
<gene>
    <name evidence="2" type="ORF">B0H17DRAFT_1215142</name>
</gene>